<feature type="region of interest" description="Disordered" evidence="2">
    <location>
        <begin position="502"/>
        <end position="522"/>
    </location>
</feature>
<accession>A0ABN9WDG5</accession>
<protein>
    <submittedName>
        <fullName evidence="3">Uncharacterized protein</fullName>
    </submittedName>
</protein>
<proteinExistence type="predicted"/>
<organism evidence="3 4">
    <name type="scientific">Prorocentrum cordatum</name>
    <dbReference type="NCBI Taxonomy" id="2364126"/>
    <lineage>
        <taxon>Eukaryota</taxon>
        <taxon>Sar</taxon>
        <taxon>Alveolata</taxon>
        <taxon>Dinophyceae</taxon>
        <taxon>Prorocentrales</taxon>
        <taxon>Prorocentraceae</taxon>
        <taxon>Prorocentrum</taxon>
    </lineage>
</organism>
<gene>
    <name evidence="3" type="ORF">PCOR1329_LOCUS66344</name>
</gene>
<reference evidence="3" key="1">
    <citation type="submission" date="2023-10" db="EMBL/GenBank/DDBJ databases">
        <authorList>
            <person name="Chen Y."/>
            <person name="Shah S."/>
            <person name="Dougan E. K."/>
            <person name="Thang M."/>
            <person name="Chan C."/>
        </authorList>
    </citation>
    <scope>NUCLEOTIDE SEQUENCE [LARGE SCALE GENOMIC DNA]</scope>
</reference>
<keyword evidence="1" id="KW-0175">Coiled coil</keyword>
<dbReference type="Proteomes" id="UP001189429">
    <property type="component" value="Unassembled WGS sequence"/>
</dbReference>
<evidence type="ECO:0000256" key="2">
    <source>
        <dbReference type="SAM" id="MobiDB-lite"/>
    </source>
</evidence>
<keyword evidence="4" id="KW-1185">Reference proteome</keyword>
<comment type="caution">
    <text evidence="3">The sequence shown here is derived from an EMBL/GenBank/DDBJ whole genome shotgun (WGS) entry which is preliminary data.</text>
</comment>
<sequence>MTPGHVDSSGADATRPATTVIDPLESRAAARAKAKASMEELYEEDADAAKKVDAPMDVDPIVASAKAAQLDADMSSASLKAKISSTVDAMVPEAELLITHVTTKEFDLSSKTPQEFEDLVEALKNAIARVEAEKQKAVEEVAKKCSEVARAAMADVQKTFNGQAGAVAALRKKIAELRGKLQKSMQDGCKTTKMDKLRGKLHAAAGEEGIEPDTIRNIKYLKDNTHASNGGDINLGTKVFEEKAAKPTLGDEVIKKTEDSANFKKIFKCFTEKVSTDGAGKVSNSASFNNPSLLRAARAAIKGAEASGGHEYNINYFDILEGGSTLNPQPHGLPHLHIVRYGAIAVAGAQCDAEKPVAQQIVDLMGLSGEDFAKTVTSEPNLFAAVKKGEVLYMPPGVIACARAAENTTGLRWATINQKNKDELKKVQMVVAALCESYPTLRGSQHGSRLKYLSRRARRRARATPVRAVAHRRCDGRFADSSAEVSGPALLPGACPRWSAGQRARSGRFSMTGEADSQGPWV</sequence>
<feature type="coiled-coil region" evidence="1">
    <location>
        <begin position="116"/>
        <end position="187"/>
    </location>
</feature>
<dbReference type="EMBL" id="CAUYUJ010018538">
    <property type="protein sequence ID" value="CAK0884380.1"/>
    <property type="molecule type" value="Genomic_DNA"/>
</dbReference>
<evidence type="ECO:0000313" key="4">
    <source>
        <dbReference type="Proteomes" id="UP001189429"/>
    </source>
</evidence>
<evidence type="ECO:0000256" key="1">
    <source>
        <dbReference type="SAM" id="Coils"/>
    </source>
</evidence>
<evidence type="ECO:0000313" key="3">
    <source>
        <dbReference type="EMBL" id="CAK0884380.1"/>
    </source>
</evidence>
<feature type="region of interest" description="Disordered" evidence="2">
    <location>
        <begin position="1"/>
        <end position="25"/>
    </location>
</feature>
<name>A0ABN9WDG5_9DINO</name>